<dbReference type="GO" id="GO:0016020">
    <property type="term" value="C:membrane"/>
    <property type="evidence" value="ECO:0007669"/>
    <property type="project" value="InterPro"/>
</dbReference>
<reference evidence="8 9" key="1">
    <citation type="submission" date="2018-05" db="EMBL/GenBank/DDBJ databases">
        <title>Kangiella spongicola genome sequence.</title>
        <authorList>
            <person name="Maclea K.S."/>
            <person name="Goen A.E."/>
            <person name="Kelley C."/>
            <person name="Underriner A."/>
            <person name="Silverwood T."/>
            <person name="Trachtenberg A.M."/>
        </authorList>
    </citation>
    <scope>NUCLEOTIDE SEQUENCE [LARGE SCALE GENOMIC DNA]</scope>
    <source>
        <strain evidence="8 9">ATCC BAA-2076</strain>
    </source>
</reference>
<dbReference type="InterPro" id="IPR045800">
    <property type="entry name" value="HMBD"/>
</dbReference>
<dbReference type="OrthoDB" id="9806939at2"/>
<dbReference type="Gene3D" id="2.40.50.320">
    <property type="entry name" value="Copper binding periplasmic protein CusF"/>
    <property type="match status" value="1"/>
</dbReference>
<dbReference type="GO" id="GO:0046914">
    <property type="term" value="F:transition metal ion binding"/>
    <property type="evidence" value="ECO:0007669"/>
    <property type="project" value="TreeGrafter"/>
</dbReference>
<evidence type="ECO:0000256" key="2">
    <source>
        <dbReference type="ARBA" id="ARBA00022448"/>
    </source>
</evidence>
<dbReference type="Pfam" id="PF25869">
    <property type="entry name" value="3HB_CusB"/>
    <property type="match status" value="1"/>
</dbReference>
<evidence type="ECO:0000259" key="4">
    <source>
        <dbReference type="Pfam" id="PF25869"/>
    </source>
</evidence>
<gene>
    <name evidence="8" type="ORF">DL796_10555</name>
</gene>
<evidence type="ECO:0000256" key="1">
    <source>
        <dbReference type="ARBA" id="ARBA00009477"/>
    </source>
</evidence>
<dbReference type="EMBL" id="QICH01000003">
    <property type="protein sequence ID" value="PXF62757.1"/>
    <property type="molecule type" value="Genomic_DNA"/>
</dbReference>
<dbReference type="InterPro" id="IPR042230">
    <property type="entry name" value="CusF_sf"/>
</dbReference>
<dbReference type="GO" id="GO:0015679">
    <property type="term" value="P:plasma membrane copper ion transport"/>
    <property type="evidence" value="ECO:0007669"/>
    <property type="project" value="TreeGrafter"/>
</dbReference>
<dbReference type="GO" id="GO:0060003">
    <property type="term" value="P:copper ion export"/>
    <property type="evidence" value="ECO:0007669"/>
    <property type="project" value="TreeGrafter"/>
</dbReference>
<evidence type="ECO:0000259" key="7">
    <source>
        <dbReference type="Pfam" id="PF25975"/>
    </source>
</evidence>
<accession>A0A318D7C1</accession>
<evidence type="ECO:0000259" key="5">
    <source>
        <dbReference type="Pfam" id="PF25919"/>
    </source>
</evidence>
<dbReference type="PANTHER" id="PTHR30097">
    <property type="entry name" value="CATION EFFLUX SYSTEM PROTEIN CUSB"/>
    <property type="match status" value="1"/>
</dbReference>
<evidence type="ECO:0000313" key="8">
    <source>
        <dbReference type="EMBL" id="PXF62757.1"/>
    </source>
</evidence>
<dbReference type="Gene3D" id="2.40.30.170">
    <property type="match status" value="1"/>
</dbReference>
<protein>
    <submittedName>
        <fullName evidence="8">Efflux RND transporter periplasmic adaptor subunit</fullName>
    </submittedName>
</protein>
<feature type="domain" description="CusB-like three alpha-helical bundle" evidence="4">
    <location>
        <begin position="164"/>
        <end position="209"/>
    </location>
</feature>
<keyword evidence="2" id="KW-0813">Transport</keyword>
<dbReference type="InterPro" id="IPR006143">
    <property type="entry name" value="RND_pump_MFP"/>
</dbReference>
<dbReference type="Pfam" id="PF25954">
    <property type="entry name" value="Beta-barrel_RND_2"/>
    <property type="match status" value="1"/>
</dbReference>
<dbReference type="SUPFAM" id="SSF111369">
    <property type="entry name" value="HlyD-like secretion proteins"/>
    <property type="match status" value="1"/>
</dbReference>
<keyword evidence="9" id="KW-1185">Reference proteome</keyword>
<organism evidence="8 9">
    <name type="scientific">Kangiella spongicola</name>
    <dbReference type="NCBI Taxonomy" id="796379"/>
    <lineage>
        <taxon>Bacteria</taxon>
        <taxon>Pseudomonadati</taxon>
        <taxon>Pseudomonadota</taxon>
        <taxon>Gammaproteobacteria</taxon>
        <taxon>Kangiellales</taxon>
        <taxon>Kangiellaceae</taxon>
        <taxon>Kangiella</taxon>
    </lineage>
</organism>
<dbReference type="InterPro" id="IPR051909">
    <property type="entry name" value="MFP_Cation_Efflux"/>
</dbReference>
<dbReference type="Pfam" id="PF25975">
    <property type="entry name" value="CzcB_C"/>
    <property type="match status" value="1"/>
</dbReference>
<comment type="similarity">
    <text evidence="1">Belongs to the membrane fusion protein (MFP) (TC 8.A.1) family.</text>
</comment>
<dbReference type="RefSeq" id="WP_110201665.1">
    <property type="nucleotide sequence ID" value="NZ_QICH01000003.1"/>
</dbReference>
<dbReference type="Proteomes" id="UP000247689">
    <property type="component" value="Unassembled WGS sequence"/>
</dbReference>
<dbReference type="Pfam" id="PF25919">
    <property type="entry name" value="BSH_CusB"/>
    <property type="match status" value="1"/>
</dbReference>
<dbReference type="InterPro" id="IPR021647">
    <property type="entry name" value="CusF_Ec"/>
</dbReference>
<name>A0A318D7C1_9GAMM</name>
<dbReference type="InterPro" id="IPR058790">
    <property type="entry name" value="BSH_CusB"/>
</dbReference>
<dbReference type="InterPro" id="IPR058791">
    <property type="entry name" value="3HB_CusB"/>
</dbReference>
<dbReference type="PANTHER" id="PTHR30097:SF15">
    <property type="entry name" value="CATION EFFLUX SYSTEM PROTEIN CUSB"/>
    <property type="match status" value="1"/>
</dbReference>
<dbReference type="Gene3D" id="6.10.140.730">
    <property type="match status" value="1"/>
</dbReference>
<dbReference type="InterPro" id="IPR058792">
    <property type="entry name" value="Beta-barrel_RND_2"/>
</dbReference>
<dbReference type="GO" id="GO:0030288">
    <property type="term" value="C:outer membrane-bounded periplasmic space"/>
    <property type="evidence" value="ECO:0007669"/>
    <property type="project" value="TreeGrafter"/>
</dbReference>
<feature type="domain" description="Heavy metal binding" evidence="3">
    <location>
        <begin position="48"/>
        <end position="74"/>
    </location>
</feature>
<dbReference type="InterPro" id="IPR058649">
    <property type="entry name" value="CzcB_C"/>
</dbReference>
<comment type="caution">
    <text evidence="8">The sequence shown here is derived from an EMBL/GenBank/DDBJ whole genome shotgun (WGS) entry which is preliminary data.</text>
</comment>
<dbReference type="Pfam" id="PF11604">
    <property type="entry name" value="CusF_Ec"/>
    <property type="match status" value="1"/>
</dbReference>
<proteinExistence type="inferred from homology"/>
<evidence type="ECO:0000313" key="9">
    <source>
        <dbReference type="Proteomes" id="UP000247689"/>
    </source>
</evidence>
<dbReference type="Pfam" id="PF19335">
    <property type="entry name" value="HMBD"/>
    <property type="match status" value="1"/>
</dbReference>
<dbReference type="Gene3D" id="2.40.420.20">
    <property type="match status" value="1"/>
</dbReference>
<feature type="domain" description="CzcB-like C-terminal circularly permuted SH3-like" evidence="7">
    <location>
        <begin position="332"/>
        <end position="391"/>
    </location>
</feature>
<dbReference type="NCBIfam" id="TIGR01730">
    <property type="entry name" value="RND_mfp"/>
    <property type="match status" value="1"/>
</dbReference>
<feature type="domain" description="CusB-like beta-barrel" evidence="6">
    <location>
        <begin position="248"/>
        <end position="325"/>
    </location>
</feature>
<feature type="domain" description="CusB-like barrel-sandwich hybrid" evidence="5">
    <location>
        <begin position="128"/>
        <end position="243"/>
    </location>
</feature>
<sequence>MNKKSLVFSLGGFILGALAVWLLLSFGTEQASEGSSDSKSKKANEPLYWVAPMDANYRRDKPGKSPMGMDLVPVYEEGAGAGDSPGTIKIDPNVVNNLSVKTGEVRKDSLVNTVKTVGYVTYDETKITRVHTRTEGWIEKLFVNHAGQRIEAGQPLFTMYSPALVNAQQEYLLAKKRNNNSLLKAAKQRLHSLNFDAKELKKLNQQEKPLQNVTFYAKSNGLVDELDVREGAFLQPGTRLMTIGNLDTVWVEVELFERQLPYVKVGQSASITLDYLPAKSWQGTVDYIYPIVNPSNRTAKVRLEVQNPQHELKANMFAEVSIDTATTEQILQVPQQAVIRTEDNNRVVLALGDGKFKSVGVTLGRTINDNIEVLDGLVEGDEVVLSGQFLIDSESSIESDFKRFGEQHAQDHEHQHGHDMDMSVPSARVSGLINSVDVDSNTVNISRGAIEKWNREPMTMDFDLDSSLSIDLFVVGENIDFTFEIRDEGFFITEVHSSVMEHNHD</sequence>
<evidence type="ECO:0000259" key="6">
    <source>
        <dbReference type="Pfam" id="PF25954"/>
    </source>
</evidence>
<dbReference type="FunFam" id="2.40.30.170:FF:000010">
    <property type="entry name" value="Efflux RND transporter periplasmic adaptor subunit"/>
    <property type="match status" value="1"/>
</dbReference>
<evidence type="ECO:0000259" key="3">
    <source>
        <dbReference type="Pfam" id="PF19335"/>
    </source>
</evidence>
<dbReference type="GO" id="GO:0022857">
    <property type="term" value="F:transmembrane transporter activity"/>
    <property type="evidence" value="ECO:0007669"/>
    <property type="project" value="InterPro"/>
</dbReference>
<dbReference type="AlphaFoldDB" id="A0A318D7C1"/>